<feature type="region of interest" description="Disordered" evidence="2">
    <location>
        <begin position="416"/>
        <end position="460"/>
    </location>
</feature>
<evidence type="ECO:0008006" key="5">
    <source>
        <dbReference type="Google" id="ProtNLM"/>
    </source>
</evidence>
<evidence type="ECO:0000256" key="1">
    <source>
        <dbReference type="SAM" id="Coils"/>
    </source>
</evidence>
<evidence type="ECO:0000256" key="2">
    <source>
        <dbReference type="SAM" id="MobiDB-lite"/>
    </source>
</evidence>
<dbReference type="GeneID" id="75830203"/>
<evidence type="ECO:0000313" key="4">
    <source>
        <dbReference type="Proteomes" id="UP001055219"/>
    </source>
</evidence>
<feature type="compositionally biased region" description="Polar residues" evidence="2">
    <location>
        <begin position="170"/>
        <end position="188"/>
    </location>
</feature>
<name>A0A9P9XXR1_9HYPO</name>
<feature type="compositionally biased region" description="Acidic residues" evidence="2">
    <location>
        <begin position="109"/>
        <end position="119"/>
    </location>
</feature>
<dbReference type="OrthoDB" id="429427at2759"/>
<organism evidence="3 4">
    <name type="scientific">Emericellopsis cladophorae</name>
    <dbReference type="NCBI Taxonomy" id="2686198"/>
    <lineage>
        <taxon>Eukaryota</taxon>
        <taxon>Fungi</taxon>
        <taxon>Dikarya</taxon>
        <taxon>Ascomycota</taxon>
        <taxon>Pezizomycotina</taxon>
        <taxon>Sordariomycetes</taxon>
        <taxon>Hypocreomycetidae</taxon>
        <taxon>Hypocreales</taxon>
        <taxon>Bionectriaceae</taxon>
        <taxon>Emericellopsis</taxon>
    </lineage>
</organism>
<feature type="coiled-coil region" evidence="1">
    <location>
        <begin position="373"/>
        <end position="410"/>
    </location>
</feature>
<dbReference type="Pfam" id="PF15458">
    <property type="entry name" value="NTR2"/>
    <property type="match status" value="1"/>
</dbReference>
<feature type="region of interest" description="Disordered" evidence="2">
    <location>
        <begin position="244"/>
        <end position="324"/>
    </location>
</feature>
<gene>
    <name evidence="3" type="ORF">J7T54_003706</name>
</gene>
<accession>A0A9P9XXR1</accession>
<dbReference type="GO" id="GO:0000390">
    <property type="term" value="P:spliceosomal complex disassembly"/>
    <property type="evidence" value="ECO:0007669"/>
    <property type="project" value="InterPro"/>
</dbReference>
<dbReference type="EMBL" id="JAGIXG020000041">
    <property type="protein sequence ID" value="KAI6779784.1"/>
    <property type="molecule type" value="Genomic_DNA"/>
</dbReference>
<sequence>MSSFSAKRKPRVIKTSEDDDTTSTVSSSEEGNALKDDAQKPTFLSKGRKPFRQSGLRKTISAADDISNDATKEDDQEDGPAVVRPYVTRNGSSMRKRPATKSKLSFADDAGDERADEEPAVVKPLKKNPIGKKAAENSAARKGIVSGGLPFRSQQDDDDRPRYSKEYLSELQSSTPNTPRDVSVNTTDNEMDLDPSELEGAMIVESSSSPKTNAETQILTEAEVKEKKERRARLALEQDFLAVDEDEDDDRYGLRKKPETRLKAEDEELGEGFDDYVEDGGLSLGKRAEKERKKQDRQQIAELISAAEGHSSDSSEDSDAERRIAYEAAQTRAGMDGLKKARKDPAEELLKVPSKITPIPSLTECIGKLQLSLRAMEADLMSKEAHVQKLRDESAQITKREAEVQALLDETGKQYQNAMGNGNVQEKTAPQPGVGAEMLSERGLESMGTTPHRNGGDVEV</sequence>
<dbReference type="InterPro" id="IPR028211">
    <property type="entry name" value="Ntr2"/>
</dbReference>
<feature type="compositionally biased region" description="Basic and acidic residues" evidence="2">
    <location>
        <begin position="251"/>
        <end position="264"/>
    </location>
</feature>
<proteinExistence type="predicted"/>
<feature type="region of interest" description="Disordered" evidence="2">
    <location>
        <begin position="1"/>
        <end position="194"/>
    </location>
</feature>
<feature type="compositionally biased region" description="Basic and acidic residues" evidence="2">
    <location>
        <begin position="286"/>
        <end position="299"/>
    </location>
</feature>
<evidence type="ECO:0000313" key="3">
    <source>
        <dbReference type="EMBL" id="KAI6779784.1"/>
    </source>
</evidence>
<dbReference type="AlphaFoldDB" id="A0A9P9XXR1"/>
<keyword evidence="1" id="KW-0175">Coiled coil</keyword>
<protein>
    <recommendedName>
        <fullName evidence="5">Nineteen complex-related protein 2-domain-containing protein</fullName>
    </recommendedName>
</protein>
<keyword evidence="4" id="KW-1185">Reference proteome</keyword>
<reference evidence="3" key="2">
    <citation type="submission" date="2022-07" db="EMBL/GenBank/DDBJ databases">
        <authorList>
            <person name="Goncalves M.F.M."/>
            <person name="Hilario S."/>
            <person name="Van De Peer Y."/>
            <person name="Esteves A.C."/>
            <person name="Alves A."/>
        </authorList>
    </citation>
    <scope>NUCLEOTIDE SEQUENCE</scope>
    <source>
        <strain evidence="3">MUM 19.33</strain>
    </source>
</reference>
<dbReference type="Proteomes" id="UP001055219">
    <property type="component" value="Unassembled WGS sequence"/>
</dbReference>
<dbReference type="GO" id="GO:0071008">
    <property type="term" value="C:U2-type post-mRNA release spliceosomal complex"/>
    <property type="evidence" value="ECO:0007669"/>
    <property type="project" value="InterPro"/>
</dbReference>
<feature type="compositionally biased region" description="Basic and acidic residues" evidence="2">
    <location>
        <begin position="159"/>
        <end position="168"/>
    </location>
</feature>
<feature type="compositionally biased region" description="Acidic residues" evidence="2">
    <location>
        <begin position="265"/>
        <end position="278"/>
    </location>
</feature>
<reference evidence="3" key="1">
    <citation type="journal article" date="2021" name="J Fungi (Basel)">
        <title>Genomic and Metabolomic Analyses of the Marine Fungus Emericellopsis cladophorae: Insights into Saltwater Adaptability Mechanisms and Its Biosynthetic Potential.</title>
        <authorList>
            <person name="Goncalves M.F.M."/>
            <person name="Hilario S."/>
            <person name="Van de Peer Y."/>
            <person name="Esteves A.C."/>
            <person name="Alves A."/>
        </authorList>
    </citation>
    <scope>NUCLEOTIDE SEQUENCE</scope>
    <source>
        <strain evidence="3">MUM 19.33</strain>
    </source>
</reference>
<feature type="compositionally biased region" description="Basic residues" evidence="2">
    <location>
        <begin position="1"/>
        <end position="12"/>
    </location>
</feature>
<feature type="compositionally biased region" description="Polar residues" evidence="2">
    <location>
        <begin position="416"/>
        <end position="428"/>
    </location>
</feature>
<dbReference type="RefSeq" id="XP_051360640.1">
    <property type="nucleotide sequence ID" value="XM_051508172.1"/>
</dbReference>
<comment type="caution">
    <text evidence="3">The sequence shown here is derived from an EMBL/GenBank/DDBJ whole genome shotgun (WGS) entry which is preliminary data.</text>
</comment>